<dbReference type="InterPro" id="IPR027417">
    <property type="entry name" value="P-loop_NTPase"/>
</dbReference>
<proteinExistence type="predicted"/>
<keyword evidence="13" id="KW-0732">Signal</keyword>
<dbReference type="Gene3D" id="3.40.50.300">
    <property type="entry name" value="P-loop containing nucleotide triphosphate hydrolases"/>
    <property type="match status" value="1"/>
</dbReference>
<dbReference type="SMART" id="SM00174">
    <property type="entry name" value="RHO"/>
    <property type="match status" value="1"/>
</dbReference>
<dbReference type="Pfam" id="PF00071">
    <property type="entry name" value="Ras"/>
    <property type="match status" value="1"/>
</dbReference>
<protein>
    <recommendedName>
        <fullName evidence="16">Rho-related GTP-binding protein RhoU</fullName>
    </recommendedName>
</protein>
<dbReference type="GO" id="GO:0022412">
    <property type="term" value="P:cellular process involved in reproduction in multicellular organism"/>
    <property type="evidence" value="ECO:0007669"/>
    <property type="project" value="UniProtKB-ARBA"/>
</dbReference>
<evidence type="ECO:0000256" key="13">
    <source>
        <dbReference type="SAM" id="SignalP"/>
    </source>
</evidence>
<keyword evidence="7" id="KW-0460">Magnesium</keyword>
<keyword evidence="10" id="KW-0564">Palmitate</keyword>
<keyword evidence="5" id="KW-0479">Metal-binding</keyword>
<feature type="compositionally biased region" description="Polar residues" evidence="12">
    <location>
        <begin position="574"/>
        <end position="611"/>
    </location>
</feature>
<dbReference type="FunFam" id="3.40.50.300:FF:000561">
    <property type="entry name" value="rho-related GTP-binding protein RhoV"/>
    <property type="match status" value="1"/>
</dbReference>
<evidence type="ECO:0000256" key="6">
    <source>
        <dbReference type="ARBA" id="ARBA00022741"/>
    </source>
</evidence>
<dbReference type="SMART" id="SM00176">
    <property type="entry name" value="RAN"/>
    <property type="match status" value="1"/>
</dbReference>
<evidence type="ECO:0000313" key="14">
    <source>
        <dbReference type="EMBL" id="GFG30946.1"/>
    </source>
</evidence>
<keyword evidence="11" id="KW-0449">Lipoprotein</keyword>
<dbReference type="GO" id="GO:0003006">
    <property type="term" value="P:developmental process involved in reproduction"/>
    <property type="evidence" value="ECO:0007669"/>
    <property type="project" value="UniProtKB-ARBA"/>
</dbReference>
<gene>
    <name evidence="14" type="ORF">Cfor_04043</name>
</gene>
<dbReference type="InterPro" id="IPR005225">
    <property type="entry name" value="Small_GTP-bd"/>
</dbReference>
<keyword evidence="9" id="KW-0472">Membrane</keyword>
<dbReference type="PROSITE" id="PS51420">
    <property type="entry name" value="RHO"/>
    <property type="match status" value="1"/>
</dbReference>
<evidence type="ECO:0000256" key="12">
    <source>
        <dbReference type="SAM" id="MobiDB-lite"/>
    </source>
</evidence>
<evidence type="ECO:0000256" key="1">
    <source>
        <dbReference type="ARBA" id="ARBA00001946"/>
    </source>
</evidence>
<keyword evidence="6" id="KW-0547">Nucleotide-binding</keyword>
<dbReference type="PROSITE" id="PS51421">
    <property type="entry name" value="RAS"/>
    <property type="match status" value="1"/>
</dbReference>
<feature type="chain" id="PRO_5026742633" description="Rho-related GTP-binding protein RhoU" evidence="13">
    <location>
        <begin position="20"/>
        <end position="903"/>
    </location>
</feature>
<dbReference type="GO" id="GO:0035099">
    <property type="term" value="P:hemocyte migration"/>
    <property type="evidence" value="ECO:0007669"/>
    <property type="project" value="UniProtKB-ARBA"/>
</dbReference>
<evidence type="ECO:0000313" key="15">
    <source>
        <dbReference type="Proteomes" id="UP000502823"/>
    </source>
</evidence>
<dbReference type="PRINTS" id="PR00449">
    <property type="entry name" value="RASTRNSFRMNG"/>
</dbReference>
<dbReference type="InterPro" id="IPR001806">
    <property type="entry name" value="Small_GTPase"/>
</dbReference>
<dbReference type="PROSITE" id="PS51419">
    <property type="entry name" value="RAB"/>
    <property type="match status" value="1"/>
</dbReference>
<reference evidence="15" key="1">
    <citation type="submission" date="2020-01" db="EMBL/GenBank/DDBJ databases">
        <title>Draft genome sequence of the Termite Coptotermes fromosanus.</title>
        <authorList>
            <person name="Itakura S."/>
            <person name="Yosikawa Y."/>
            <person name="Umezawa K."/>
        </authorList>
    </citation>
    <scope>NUCLEOTIDE SEQUENCE [LARGE SCALE GENOMIC DNA]</scope>
</reference>
<evidence type="ECO:0000256" key="10">
    <source>
        <dbReference type="ARBA" id="ARBA00023139"/>
    </source>
</evidence>
<dbReference type="NCBIfam" id="TIGR00231">
    <property type="entry name" value="small_GTP"/>
    <property type="match status" value="1"/>
</dbReference>
<comment type="caution">
    <text evidence="14">The sequence shown here is derived from an EMBL/GenBank/DDBJ whole genome shotgun (WGS) entry which is preliminary data.</text>
</comment>
<dbReference type="AlphaFoldDB" id="A0A6L2PEW9"/>
<comment type="subcellular location">
    <subcellularLocation>
        <location evidence="2">Cell membrane</location>
        <topology evidence="2">Lipid-anchor</topology>
        <orientation evidence="2">Cytoplasmic side</orientation>
    </subcellularLocation>
</comment>
<dbReference type="SUPFAM" id="SSF52540">
    <property type="entry name" value="P-loop containing nucleoside triphosphate hydrolases"/>
    <property type="match status" value="1"/>
</dbReference>
<dbReference type="InterPro" id="IPR003578">
    <property type="entry name" value="Small_GTPase_Rho"/>
</dbReference>
<dbReference type="SMART" id="SM00175">
    <property type="entry name" value="RAB"/>
    <property type="match status" value="1"/>
</dbReference>
<evidence type="ECO:0000256" key="7">
    <source>
        <dbReference type="ARBA" id="ARBA00022842"/>
    </source>
</evidence>
<keyword evidence="4" id="KW-0597">Phosphoprotein</keyword>
<dbReference type="SMART" id="SM00173">
    <property type="entry name" value="RAS"/>
    <property type="match status" value="1"/>
</dbReference>
<evidence type="ECO:0008006" key="16">
    <source>
        <dbReference type="Google" id="ProtNLM"/>
    </source>
</evidence>
<accession>A0A6L2PEW9</accession>
<evidence type="ECO:0000256" key="3">
    <source>
        <dbReference type="ARBA" id="ARBA00022475"/>
    </source>
</evidence>
<dbReference type="GO" id="GO:0001667">
    <property type="term" value="P:ameboidal-type cell migration"/>
    <property type="evidence" value="ECO:0007669"/>
    <property type="project" value="UniProtKB-ARBA"/>
</dbReference>
<dbReference type="EMBL" id="BLKM01000267">
    <property type="protein sequence ID" value="GFG30946.1"/>
    <property type="molecule type" value="Genomic_DNA"/>
</dbReference>
<feature type="region of interest" description="Disordered" evidence="12">
    <location>
        <begin position="227"/>
        <end position="261"/>
    </location>
</feature>
<feature type="region of interest" description="Disordered" evidence="12">
    <location>
        <begin position="546"/>
        <end position="620"/>
    </location>
</feature>
<evidence type="ECO:0000256" key="8">
    <source>
        <dbReference type="ARBA" id="ARBA00023134"/>
    </source>
</evidence>
<dbReference type="InParanoid" id="A0A6L2PEW9"/>
<dbReference type="GO" id="GO:0007010">
    <property type="term" value="P:cytoskeleton organization"/>
    <property type="evidence" value="ECO:0007669"/>
    <property type="project" value="UniProtKB-ARBA"/>
</dbReference>
<dbReference type="GO" id="GO:0003924">
    <property type="term" value="F:GTPase activity"/>
    <property type="evidence" value="ECO:0007669"/>
    <property type="project" value="InterPro"/>
</dbReference>
<feature type="region of interest" description="Disordered" evidence="12">
    <location>
        <begin position="342"/>
        <end position="366"/>
    </location>
</feature>
<name>A0A6L2PEW9_COPFO</name>
<dbReference type="PANTHER" id="PTHR24072">
    <property type="entry name" value="RHO FAMILY GTPASE"/>
    <property type="match status" value="1"/>
</dbReference>
<evidence type="ECO:0000256" key="2">
    <source>
        <dbReference type="ARBA" id="ARBA00004342"/>
    </source>
</evidence>
<dbReference type="GO" id="GO:0046872">
    <property type="term" value="F:metal ion binding"/>
    <property type="evidence" value="ECO:0007669"/>
    <property type="project" value="UniProtKB-KW"/>
</dbReference>
<evidence type="ECO:0000256" key="11">
    <source>
        <dbReference type="ARBA" id="ARBA00023288"/>
    </source>
</evidence>
<feature type="signal peptide" evidence="13">
    <location>
        <begin position="1"/>
        <end position="19"/>
    </location>
</feature>
<keyword evidence="8" id="KW-0342">GTP-binding</keyword>
<dbReference type="GO" id="GO:0035006">
    <property type="term" value="P:melanization defense response"/>
    <property type="evidence" value="ECO:0007669"/>
    <property type="project" value="UniProtKB-ARBA"/>
</dbReference>
<organism evidence="14 15">
    <name type="scientific">Coptotermes formosanus</name>
    <name type="common">Formosan subterranean termite</name>
    <dbReference type="NCBI Taxonomy" id="36987"/>
    <lineage>
        <taxon>Eukaryota</taxon>
        <taxon>Metazoa</taxon>
        <taxon>Ecdysozoa</taxon>
        <taxon>Arthropoda</taxon>
        <taxon>Hexapoda</taxon>
        <taxon>Insecta</taxon>
        <taxon>Pterygota</taxon>
        <taxon>Neoptera</taxon>
        <taxon>Polyneoptera</taxon>
        <taxon>Dictyoptera</taxon>
        <taxon>Blattodea</taxon>
        <taxon>Blattoidea</taxon>
        <taxon>Termitoidae</taxon>
        <taxon>Rhinotermitidae</taxon>
        <taxon>Coptotermes</taxon>
    </lineage>
</organism>
<dbReference type="CDD" id="cd04130">
    <property type="entry name" value="Wrch_1"/>
    <property type="match status" value="1"/>
</dbReference>
<keyword evidence="15" id="KW-1185">Reference proteome</keyword>
<evidence type="ECO:0000256" key="4">
    <source>
        <dbReference type="ARBA" id="ARBA00022553"/>
    </source>
</evidence>
<dbReference type="GO" id="GO:0005886">
    <property type="term" value="C:plasma membrane"/>
    <property type="evidence" value="ECO:0007669"/>
    <property type="project" value="UniProtKB-SubCell"/>
</dbReference>
<dbReference type="OrthoDB" id="340346at2759"/>
<dbReference type="GO" id="GO:0005525">
    <property type="term" value="F:GTP binding"/>
    <property type="evidence" value="ECO:0007669"/>
    <property type="project" value="UniProtKB-KW"/>
</dbReference>
<evidence type="ECO:0000256" key="9">
    <source>
        <dbReference type="ARBA" id="ARBA00023136"/>
    </source>
</evidence>
<dbReference type="Proteomes" id="UP000502823">
    <property type="component" value="Unassembled WGS sequence"/>
</dbReference>
<dbReference type="GO" id="GO:0007264">
    <property type="term" value="P:small GTPase-mediated signal transduction"/>
    <property type="evidence" value="ECO:0007669"/>
    <property type="project" value="InterPro"/>
</dbReference>
<sequence length="903" mass="99131">MILLRWIMNLMEAWQCAAATNSISQQAQQTCSCLAKCNMVGCSSHSHFKFSHNFLSLEDHDFGKCAAGNKEMHLQTLNLSASAISPQLEAETANANVDMRDAADAGGDAVTNLHEFSDSTSEKRPSDLLNFECELYAFGGVPGPQCGPYLYYTFNPRTNCTPHTNNESGNCDSATRLIVSSLEDEFYVDAGIQIPQQLATSGFSPVPSRIPNLREILFRSRSTLTNTNVQNISQEEMKTDSEVSSNGRDGSLKSKPDVSATHKVATKISNVPAACKSSVSVNATTKKASIPGNVNRHNSGVFSDEIDCQAPQTSRGKLSVTNKQNPGLNITVANRQQSYMEKDKTVKMKSSDINNRRKSSGMSENKRVSCLERLQVTALDDGVEKRNETYTVHKLNTRSQNLTEAKLSTTSFTNRRHSYSSVVQNNQSNTRDVPLMKRGAASNCHSIGPEADKSAVNSLSYIKRGTSLDRETGSDVTVIGGTVKRRSMVTPSTVKRTVWRHSSLERDGMDRLTLQAQVQAKSVNKMVDINKMDCSRNTQRELHSLVDDVGSGNKGNNTSRIPRGGGGGVGGRSCHSSPGNSRPTSPTILGCGSSSRLHQRTAPNSRASSPTGAEKLQQRLSVGSLSSRLGTLKVAEPGTSRLPVRQNYNIHIYKVFQKQLYYLVFVTVTIEKGEGCTRPLLEADQFDVNKAIERIKCVLVGDGAVGKTSLVVSYSTNGFPNEYIPTAFDNYNVLVQVDGHPISVQLCDTAGQDDFDPLRSLCYPDSDVFLVCFSVINPTSFQNVSKKWLPEIRRVCPKAPIILVGTQSDRRRDVRQLQELAQCGQEPVSEAQALYLVRHVNAAAYVETSALTQRDLKEAFDQAIVSALTYRGTVFVNRNQNSKLRHKNGQKKQSLWQKLCCFS</sequence>
<keyword evidence="3" id="KW-1003">Cell membrane</keyword>
<dbReference type="GO" id="GO:0022603">
    <property type="term" value="P:regulation of anatomical structure morphogenesis"/>
    <property type="evidence" value="ECO:0007669"/>
    <property type="project" value="UniProtKB-ARBA"/>
</dbReference>
<evidence type="ECO:0000256" key="5">
    <source>
        <dbReference type="ARBA" id="ARBA00022723"/>
    </source>
</evidence>
<comment type="cofactor">
    <cofactor evidence="1">
        <name>Mg(2+)</name>
        <dbReference type="ChEBI" id="CHEBI:18420"/>
    </cofactor>
</comment>